<accession>A0AAE9GTA9</accession>
<dbReference type="Proteomes" id="UP000294721">
    <property type="component" value="Unassembled WGS sequence"/>
</dbReference>
<dbReference type="GO" id="GO:0016020">
    <property type="term" value="C:membrane"/>
    <property type="evidence" value="ECO:0007669"/>
    <property type="project" value="UniProtKB-SubCell"/>
</dbReference>
<evidence type="ECO:0000256" key="3">
    <source>
        <dbReference type="ARBA" id="ARBA00022692"/>
    </source>
</evidence>
<evidence type="ECO:0000313" key="9">
    <source>
        <dbReference type="Proteomes" id="UP000294721"/>
    </source>
</evidence>
<keyword evidence="3 6" id="KW-0812">Transmembrane</keyword>
<dbReference type="Pfam" id="PF01594">
    <property type="entry name" value="AI-2E_transport"/>
    <property type="match status" value="1"/>
</dbReference>
<evidence type="ECO:0000313" key="7">
    <source>
        <dbReference type="EMBL" id="TCP03605.1"/>
    </source>
</evidence>
<feature type="transmembrane region" description="Helical" evidence="6">
    <location>
        <begin position="215"/>
        <end position="234"/>
    </location>
</feature>
<comment type="similarity">
    <text evidence="2">Belongs to the autoinducer-2 exporter (AI-2E) (TC 2.A.86) family.</text>
</comment>
<reference evidence="8" key="2">
    <citation type="submission" date="2021-12" db="EMBL/GenBank/DDBJ databases">
        <authorList>
            <person name="Veyrier F.J."/>
        </authorList>
    </citation>
    <scope>NUCLEOTIDE SEQUENCE</scope>
    <source>
        <strain evidence="8">1258/02</strain>
    </source>
</reference>
<dbReference type="Proteomes" id="UP000829756">
    <property type="component" value="Chromosome"/>
</dbReference>
<reference evidence="8" key="3">
    <citation type="journal article" date="2022" name="Res Sq">
        <title>Evolution of multicellular longitudinally dividing oral cavity symbionts (Neisseriaceae).</title>
        <authorList>
            <person name="Nyongesa S."/>
            <person name="Weber P."/>
            <person name="Bernet E."/>
            <person name="Pullido F."/>
            <person name="Nieckarz M."/>
            <person name="Delaby M."/>
            <person name="Nieves C."/>
            <person name="Viehboeck T."/>
            <person name="Krause N."/>
            <person name="Rivera-Millot A."/>
            <person name="Nakamura A."/>
            <person name="Vischer N."/>
            <person name="VanNieuwenhze M."/>
            <person name="Brun Y."/>
            <person name="Cava F."/>
            <person name="Bulgheresi S."/>
            <person name="Veyrier F."/>
        </authorList>
    </citation>
    <scope>NUCLEOTIDE SEQUENCE</scope>
    <source>
        <strain evidence="8">1258/02</strain>
    </source>
</reference>
<keyword evidence="4 6" id="KW-1133">Transmembrane helix</keyword>
<dbReference type="EMBL" id="CP091507">
    <property type="protein sequence ID" value="UOO78574.1"/>
    <property type="molecule type" value="Genomic_DNA"/>
</dbReference>
<evidence type="ECO:0000256" key="6">
    <source>
        <dbReference type="SAM" id="Phobius"/>
    </source>
</evidence>
<gene>
    <name evidence="7" type="ORF">EV680_12015</name>
    <name evidence="8" type="ORF">LVJ78_07575</name>
</gene>
<keyword evidence="9" id="KW-1185">Reference proteome</keyword>
<comment type="subcellular location">
    <subcellularLocation>
        <location evidence="1">Membrane</location>
        <topology evidence="1">Multi-pass membrane protein</topology>
    </subcellularLocation>
</comment>
<proteinExistence type="inferred from homology"/>
<feature type="transmembrane region" description="Helical" evidence="6">
    <location>
        <begin position="240"/>
        <end position="268"/>
    </location>
</feature>
<evidence type="ECO:0000313" key="8">
    <source>
        <dbReference type="EMBL" id="UOO78574.1"/>
    </source>
</evidence>
<reference evidence="7 9" key="1">
    <citation type="submission" date="2019-03" db="EMBL/GenBank/DDBJ databases">
        <title>Genomic Encyclopedia of Type Strains, Phase IV (KMG-IV): sequencing the most valuable type-strain genomes for metagenomic binning, comparative biology and taxonomic classification.</title>
        <authorList>
            <person name="Goeker M."/>
        </authorList>
    </citation>
    <scope>NUCLEOTIDE SEQUENCE [LARGE SCALE GENOMIC DNA]</scope>
    <source>
        <strain evidence="7 9">DSM 17474</strain>
    </source>
</reference>
<evidence type="ECO:0000313" key="10">
    <source>
        <dbReference type="Proteomes" id="UP000829756"/>
    </source>
</evidence>
<feature type="transmembrane region" description="Helical" evidence="6">
    <location>
        <begin position="156"/>
        <end position="175"/>
    </location>
</feature>
<keyword evidence="5 6" id="KW-0472">Membrane</keyword>
<evidence type="ECO:0000256" key="2">
    <source>
        <dbReference type="ARBA" id="ARBA00009773"/>
    </source>
</evidence>
<sequence>MYQKKTRGIRPWMAGVAVLAVVVWLFYALGNILTPFIVAAVLAYILNPLVEKLRDKGIKRGLAAMLVMIFSLVLILALTLVIVPMLVNQFNNMVARLPQIVDFVQNKVLPWINMLLGGHLTLDTPSIVAWLQSHTGSVRDALQRIMPTLMKQGGTVVLGVTNLFLLPFLLYYFLLDWQRWAHGIRAMVPRRYVGTYQRISGNMDKVLGEFLRGQLMVMLIMGLIYGFGLMFVGLDSGFAIGMIAGILVFVPYLGAFTGLLLATLAALLQFGSWQGLFMVWGVFAIGQFLESFFITPQIVGDRIGLSPFWVIFSLMAFGQLMGFVGMLVGLPLAAVTLVLLREGVDAYFKSGFYRQEQE</sequence>
<dbReference type="PANTHER" id="PTHR21716:SF64">
    <property type="entry name" value="AI-2 TRANSPORT PROTEIN TQSA"/>
    <property type="match status" value="1"/>
</dbReference>
<protein>
    <submittedName>
        <fullName evidence="8">AI-2E family transporter</fullName>
    </submittedName>
    <submittedName>
        <fullName evidence="7">PurR-regulated permease PerM</fullName>
    </submittedName>
</protein>
<dbReference type="PANTHER" id="PTHR21716">
    <property type="entry name" value="TRANSMEMBRANE PROTEIN"/>
    <property type="match status" value="1"/>
</dbReference>
<feature type="transmembrane region" description="Helical" evidence="6">
    <location>
        <begin position="12"/>
        <end position="27"/>
    </location>
</feature>
<dbReference type="KEGG" id="usu:LVJ78_07575"/>
<dbReference type="EMBL" id="SLXE01000020">
    <property type="protein sequence ID" value="TCP03605.1"/>
    <property type="molecule type" value="Genomic_DNA"/>
</dbReference>
<feature type="transmembrane region" description="Helical" evidence="6">
    <location>
        <begin position="62"/>
        <end position="87"/>
    </location>
</feature>
<organism evidence="8 10">
    <name type="scientific">Uruburuella suis</name>
    <dbReference type="NCBI Taxonomy" id="252130"/>
    <lineage>
        <taxon>Bacteria</taxon>
        <taxon>Pseudomonadati</taxon>
        <taxon>Pseudomonadota</taxon>
        <taxon>Betaproteobacteria</taxon>
        <taxon>Neisseriales</taxon>
        <taxon>Neisseriaceae</taxon>
        <taxon>Uruburuella</taxon>
    </lineage>
</organism>
<feature type="transmembrane region" description="Helical" evidence="6">
    <location>
        <begin position="275"/>
        <end position="295"/>
    </location>
</feature>
<dbReference type="GO" id="GO:0055085">
    <property type="term" value="P:transmembrane transport"/>
    <property type="evidence" value="ECO:0007669"/>
    <property type="project" value="TreeGrafter"/>
</dbReference>
<evidence type="ECO:0000256" key="4">
    <source>
        <dbReference type="ARBA" id="ARBA00022989"/>
    </source>
</evidence>
<dbReference type="AlphaFoldDB" id="A0AAE9GTA9"/>
<name>A0AAE9GTA9_9NEIS</name>
<dbReference type="InterPro" id="IPR002549">
    <property type="entry name" value="AI-2E-like"/>
</dbReference>
<evidence type="ECO:0000256" key="1">
    <source>
        <dbReference type="ARBA" id="ARBA00004141"/>
    </source>
</evidence>
<feature type="transmembrane region" description="Helical" evidence="6">
    <location>
        <begin position="307"/>
        <end position="340"/>
    </location>
</feature>
<dbReference type="RefSeq" id="WP_132954227.1">
    <property type="nucleotide sequence ID" value="NZ_CP091507.1"/>
</dbReference>
<evidence type="ECO:0000256" key="5">
    <source>
        <dbReference type="ARBA" id="ARBA00023136"/>
    </source>
</evidence>